<dbReference type="EMBL" id="CAICTM010001187">
    <property type="protein sequence ID" value="CAB9521373.1"/>
    <property type="molecule type" value="Genomic_DNA"/>
</dbReference>
<comment type="caution">
    <text evidence="2">The sequence shown here is derived from an EMBL/GenBank/DDBJ whole genome shotgun (WGS) entry which is preliminary data.</text>
</comment>
<accession>A0A9N8EII1</accession>
<evidence type="ECO:0000313" key="3">
    <source>
        <dbReference type="Proteomes" id="UP001153069"/>
    </source>
</evidence>
<evidence type="ECO:0000256" key="1">
    <source>
        <dbReference type="SAM" id="SignalP"/>
    </source>
</evidence>
<proteinExistence type="predicted"/>
<reference evidence="2" key="1">
    <citation type="submission" date="2020-06" db="EMBL/GenBank/DDBJ databases">
        <authorList>
            <consortium name="Plant Systems Biology data submission"/>
        </authorList>
    </citation>
    <scope>NUCLEOTIDE SEQUENCE</scope>
    <source>
        <strain evidence="2">D6</strain>
    </source>
</reference>
<gene>
    <name evidence="2" type="ORF">SEMRO_1189_G250690.1</name>
</gene>
<feature type="signal peptide" evidence="1">
    <location>
        <begin position="1"/>
        <end position="31"/>
    </location>
</feature>
<feature type="chain" id="PRO_5040199383" evidence="1">
    <location>
        <begin position="32"/>
        <end position="180"/>
    </location>
</feature>
<sequence>MTRRSPSFGRFRLGSLALVCCSFFSTILLRAAVTTSTTTTSGSSSHSAHFDASNGNVVSVENENVQMRLTLRQDILDRAPSSQLTFSQVEVMNMHTSDSVTITSIQTTPEETLLIRYDPQDDQQTNQQQPPPHQWMMIKIYLLLPQPAAVVVAGINDLYPNKSILPLPHQEKLLYYNRDK</sequence>
<protein>
    <submittedName>
        <fullName evidence="2">Uncharacterized protein</fullName>
    </submittedName>
</protein>
<evidence type="ECO:0000313" key="2">
    <source>
        <dbReference type="EMBL" id="CAB9521373.1"/>
    </source>
</evidence>
<name>A0A9N8EII1_9STRA</name>
<organism evidence="2 3">
    <name type="scientific">Seminavis robusta</name>
    <dbReference type="NCBI Taxonomy" id="568900"/>
    <lineage>
        <taxon>Eukaryota</taxon>
        <taxon>Sar</taxon>
        <taxon>Stramenopiles</taxon>
        <taxon>Ochrophyta</taxon>
        <taxon>Bacillariophyta</taxon>
        <taxon>Bacillariophyceae</taxon>
        <taxon>Bacillariophycidae</taxon>
        <taxon>Naviculales</taxon>
        <taxon>Naviculaceae</taxon>
        <taxon>Seminavis</taxon>
    </lineage>
</organism>
<keyword evidence="3" id="KW-1185">Reference proteome</keyword>
<dbReference type="AlphaFoldDB" id="A0A9N8EII1"/>
<keyword evidence="1" id="KW-0732">Signal</keyword>
<dbReference type="Proteomes" id="UP001153069">
    <property type="component" value="Unassembled WGS sequence"/>
</dbReference>